<dbReference type="EnsemblMetazoa" id="RPRC009790-RA">
    <property type="protein sequence ID" value="RPRC009790-PA"/>
    <property type="gene ID" value="RPRC009790"/>
</dbReference>
<dbReference type="EMBL" id="ACPB03012977">
    <property type="status" value="NOT_ANNOTATED_CDS"/>
    <property type="molecule type" value="Genomic_DNA"/>
</dbReference>
<organism evidence="3">
    <name type="scientific">Rhodnius prolixus</name>
    <name type="common">Triatomid bug</name>
    <dbReference type="NCBI Taxonomy" id="13249"/>
    <lineage>
        <taxon>Eukaryota</taxon>
        <taxon>Metazoa</taxon>
        <taxon>Ecdysozoa</taxon>
        <taxon>Arthropoda</taxon>
        <taxon>Hexapoda</taxon>
        <taxon>Insecta</taxon>
        <taxon>Pterygota</taxon>
        <taxon>Neoptera</taxon>
        <taxon>Paraneoptera</taxon>
        <taxon>Hemiptera</taxon>
        <taxon>Heteroptera</taxon>
        <taxon>Panheteroptera</taxon>
        <taxon>Cimicomorpha</taxon>
        <taxon>Reduviidae</taxon>
        <taxon>Triatominae</taxon>
        <taxon>Rhodnius</taxon>
    </lineage>
</organism>
<dbReference type="VEuPathDB" id="VectorBase:RPRC009790"/>
<dbReference type="PROSITE" id="PS51465">
    <property type="entry name" value="KAZAL_2"/>
    <property type="match status" value="1"/>
</dbReference>
<dbReference type="GeneID" id="141458553"/>
<dbReference type="InParanoid" id="R4G490"/>
<reference evidence="5" key="2">
    <citation type="submission" date="2015-04" db="EMBL/GenBank/DDBJ databases">
        <authorList>
            <person name="Wilson R.K."/>
            <person name="Warren W."/>
            <person name="Dotson E."/>
            <person name="Oliveira P.L."/>
        </authorList>
    </citation>
    <scope>NUCLEOTIDE SEQUENCE</scope>
</reference>
<evidence type="ECO:0000259" key="2">
    <source>
        <dbReference type="PROSITE" id="PS51465"/>
    </source>
</evidence>
<reference evidence="4" key="3">
    <citation type="submission" date="2015-05" db="UniProtKB">
        <authorList>
            <consortium name="EnsemblMetazoa"/>
        </authorList>
    </citation>
    <scope>IDENTIFICATION</scope>
</reference>
<feature type="signal peptide" evidence="1">
    <location>
        <begin position="1"/>
        <end position="27"/>
    </location>
</feature>
<dbReference type="OMA" id="NECEFNS"/>
<dbReference type="Gene3D" id="3.30.60.30">
    <property type="match status" value="1"/>
</dbReference>
<dbReference type="AlphaFoldDB" id="R4G490"/>
<evidence type="ECO:0000313" key="4">
    <source>
        <dbReference type="EnsemblMetazoa" id="RPRC009790-PA"/>
    </source>
</evidence>
<dbReference type="SUPFAM" id="SSF100895">
    <property type="entry name" value="Kazal-type serine protease inhibitors"/>
    <property type="match status" value="1"/>
</dbReference>
<reference evidence="3" key="1">
    <citation type="submission" date="2013-04" db="EMBL/GenBank/DDBJ databases">
        <title>An insight into the transcriptome of the digestive tract of the blood sucking bug, Rhodnius prolixus.</title>
        <authorList>
            <person name="Ribeiro J.M.C."/>
            <person name="Genta F.A."/>
            <person name="Sorgine M.H.F."/>
            <person name="Paiva-Silva G.O."/>
            <person name="Majerowicz D."/>
            <person name="Medeiros M."/>
            <person name="Koerich L."/>
            <person name="Terra W.R."/>
            <person name="Ferreira C."/>
            <person name="Pimentel A.C."/>
            <person name="Bisch P.M."/>
            <person name="Diniz M.M.P."/>
            <person name="Nascimento R."/>
            <person name="Salmon D."/>
            <person name="Silber A.M."/>
            <person name="Alves M."/>
            <person name="Oliveira M.F."/>
            <person name="Gondim K.C."/>
            <person name="Silva Neto M.A.C."/>
            <person name="Atella G.C."/>
            <person name="Araujo H."/>
            <person name="Dias F.S."/>
            <person name="Polycarpo C.R."/>
            <person name="Fampa P."/>
            <person name="Melo A.C."/>
            <person name="Tanaka A.S."/>
            <person name="Balczun C."/>
            <person name="Oliveira J.H.M."/>
            <person name="Goncalves R."/>
            <person name="Lazoski C."/>
            <person name="Pereira M.A."/>
            <person name="Rivera-Pomar R."/>
            <person name="Diambra L."/>
            <person name="Schaub G.A."/>
            <person name="Garcia E.S."/>
            <person name="Azambuja P."/>
            <person name="Braz G.R.C."/>
            <person name="Oliveira P.L."/>
        </authorList>
    </citation>
    <scope>NUCLEOTIDE SEQUENCE</scope>
</reference>
<dbReference type="RefSeq" id="XP_073992788.1">
    <property type="nucleotide sequence ID" value="XM_074136687.1"/>
</dbReference>
<evidence type="ECO:0000313" key="3">
    <source>
        <dbReference type="EMBL" id="JAA76534.1"/>
    </source>
</evidence>
<sequence>MKLSFSILSVAVIAVFLTICLFEYGEARCGIACTYDFRPVCGKRGSSKRTFSNRCELNRENKCNNSGRDWVLVSNKACH</sequence>
<feature type="chain" id="PRO_5014108798" evidence="1">
    <location>
        <begin position="28"/>
        <end position="79"/>
    </location>
</feature>
<feature type="domain" description="Kazal-like" evidence="2">
    <location>
        <begin position="23"/>
        <end position="79"/>
    </location>
</feature>
<protein>
    <submittedName>
        <fullName evidence="3 4">Putative kazal type serine protease inhibitor</fullName>
    </submittedName>
</protein>
<proteinExistence type="evidence at transcript level"/>
<evidence type="ECO:0000313" key="5">
    <source>
        <dbReference type="Proteomes" id="UP000015103"/>
    </source>
</evidence>
<keyword evidence="1" id="KW-0732">Signal</keyword>
<dbReference type="HOGENOM" id="CLU_2609013_0_0_1"/>
<dbReference type="InterPro" id="IPR036058">
    <property type="entry name" value="Kazal_dom_sf"/>
</dbReference>
<dbReference type="InterPro" id="IPR002350">
    <property type="entry name" value="Kazal_dom"/>
</dbReference>
<keyword evidence="5" id="KW-1185">Reference proteome</keyword>
<evidence type="ECO:0000256" key="1">
    <source>
        <dbReference type="SAM" id="SignalP"/>
    </source>
</evidence>
<dbReference type="Proteomes" id="UP000015103">
    <property type="component" value="Unassembled WGS sequence"/>
</dbReference>
<dbReference type="EMBL" id="GAHY01000976">
    <property type="protein sequence ID" value="JAA76534.1"/>
    <property type="molecule type" value="mRNA"/>
</dbReference>
<accession>R4G490</accession>
<name>R4G490_RHOPR</name>